<dbReference type="InterPro" id="IPR000719">
    <property type="entry name" value="Prot_kinase_dom"/>
</dbReference>
<evidence type="ECO:0000313" key="10">
    <source>
        <dbReference type="EMBL" id="AAS82735.1"/>
    </source>
</evidence>
<dbReference type="OrthoDB" id="8955at10239"/>
<keyword evidence="14" id="KW-1185">Reference proteome</keyword>
<comment type="catalytic activity">
    <reaction evidence="7">
        <text>L-threonyl-[protein] + ATP = O-phospho-L-threonyl-[protein] + ADP + H(+)</text>
        <dbReference type="Rhea" id="RHEA:46608"/>
        <dbReference type="Rhea" id="RHEA-COMP:11060"/>
        <dbReference type="Rhea" id="RHEA-COMP:11605"/>
        <dbReference type="ChEBI" id="CHEBI:15378"/>
        <dbReference type="ChEBI" id="CHEBI:30013"/>
        <dbReference type="ChEBI" id="CHEBI:30616"/>
        <dbReference type="ChEBI" id="CHEBI:61977"/>
        <dbReference type="ChEBI" id="CHEBI:456216"/>
        <dbReference type="EC" id="2.7.11.1"/>
    </reaction>
</comment>
<accession>Q6QXC2</accession>
<reference evidence="10 13" key="1">
    <citation type="submission" date="2004-09" db="EMBL/GenBank/DDBJ databases">
        <authorList>
            <person name="Ai X.L."/>
            <person name="Wang Z.F."/>
            <person name="Wang B."/>
            <person name="Zhang W."/>
            <person name="Li F."/>
            <person name="Fu J.H."/>
            <person name="Cui C.S."/>
            <person name="Shi Y.H."/>
            <person name="He M."/>
        </authorList>
    </citation>
    <scope>NUCLEOTIDE SEQUENCE [LARGE SCALE GENOMIC DNA]</scope>
</reference>
<dbReference type="EMBL" id="AY522332">
    <property type="protein sequence ID" value="AAS82735.1"/>
    <property type="molecule type" value="Genomic_DNA"/>
</dbReference>
<dbReference type="InterPro" id="IPR050236">
    <property type="entry name" value="Ser_Thr_kinase_AGC"/>
</dbReference>
<protein>
    <recommendedName>
        <fullName evidence="1">non-specific serine/threonine protein kinase</fullName>
        <ecNumber evidence="1">2.7.11.1</ecNumber>
    </recommendedName>
</protein>
<comment type="catalytic activity">
    <reaction evidence="8">
        <text>L-seryl-[protein] + ATP = O-phospho-L-seryl-[protein] + ADP + H(+)</text>
        <dbReference type="Rhea" id="RHEA:17989"/>
        <dbReference type="Rhea" id="RHEA-COMP:9863"/>
        <dbReference type="Rhea" id="RHEA-COMP:11604"/>
        <dbReference type="ChEBI" id="CHEBI:15378"/>
        <dbReference type="ChEBI" id="CHEBI:29999"/>
        <dbReference type="ChEBI" id="CHEBI:30616"/>
        <dbReference type="ChEBI" id="CHEBI:83421"/>
        <dbReference type="ChEBI" id="CHEBI:456216"/>
        <dbReference type="EC" id="2.7.11.1"/>
    </reaction>
</comment>
<dbReference type="InterPro" id="IPR011009">
    <property type="entry name" value="Kinase-like_dom_sf"/>
</dbReference>
<evidence type="ECO:0000256" key="1">
    <source>
        <dbReference type="ARBA" id="ARBA00012513"/>
    </source>
</evidence>
<feature type="domain" description="Protein kinase" evidence="9">
    <location>
        <begin position="100"/>
        <end position="382"/>
    </location>
</feature>
<evidence type="ECO:0000313" key="12">
    <source>
        <dbReference type="EMBL" id="AKN63276.1"/>
    </source>
</evidence>
<dbReference type="EMBL" id="KC994902">
    <property type="protein sequence ID" value="AHN92041.1"/>
    <property type="molecule type" value="Genomic_DNA"/>
</dbReference>
<name>Q6QXC2_GVAS</name>
<evidence type="ECO:0000256" key="5">
    <source>
        <dbReference type="ARBA" id="ARBA00022777"/>
    </source>
</evidence>
<evidence type="ECO:0000313" key="13">
    <source>
        <dbReference type="Proteomes" id="UP000202635"/>
    </source>
</evidence>
<dbReference type="Proteomes" id="UP000202635">
    <property type="component" value="Genome"/>
</dbReference>
<dbReference type="Proteomes" id="UP000232958">
    <property type="component" value="Segment"/>
</dbReference>
<evidence type="ECO:0000313" key="14">
    <source>
        <dbReference type="Proteomes" id="UP000232958"/>
    </source>
</evidence>
<keyword evidence="6" id="KW-0067">ATP-binding</keyword>
<evidence type="ECO:0000256" key="8">
    <source>
        <dbReference type="ARBA" id="ARBA00048679"/>
    </source>
</evidence>
<organism evidence="10 13">
    <name type="scientific">Agrotis segetum granulosis virus</name>
    <name type="common">AsGV</name>
    <name type="synonym">Agrotis segetum granulovirus</name>
    <dbReference type="NCBI Taxonomy" id="10464"/>
    <lineage>
        <taxon>Viruses</taxon>
        <taxon>Viruses incertae sedis</taxon>
        <taxon>Naldaviricetes</taxon>
        <taxon>Lefavirales</taxon>
        <taxon>Baculoviridae</taxon>
        <taxon>Betabaculovirus</taxon>
        <taxon>Betabaculovirus agsegetum</taxon>
    </lineage>
</organism>
<dbReference type="PROSITE" id="PS50011">
    <property type="entry name" value="PROTEIN_KINASE_DOM"/>
    <property type="match status" value="1"/>
</dbReference>
<dbReference type="SUPFAM" id="SSF56112">
    <property type="entry name" value="Protein kinase-like (PK-like)"/>
    <property type="match status" value="1"/>
</dbReference>
<dbReference type="InterPro" id="IPR008271">
    <property type="entry name" value="Ser/Thr_kinase_AS"/>
</dbReference>
<evidence type="ECO:0000256" key="3">
    <source>
        <dbReference type="ARBA" id="ARBA00022679"/>
    </source>
</evidence>
<keyword evidence="3" id="KW-0808">Transferase</keyword>
<dbReference type="EMBL" id="KR584663">
    <property type="protein sequence ID" value="AKN63276.1"/>
    <property type="molecule type" value="Genomic_DNA"/>
</dbReference>
<organismHost>
    <name type="scientific">Agrotis segetum</name>
    <name type="common">Turnip moth</name>
    <dbReference type="NCBI Taxonomy" id="47767"/>
</organismHost>
<dbReference type="GO" id="GO:0004674">
    <property type="term" value="F:protein serine/threonine kinase activity"/>
    <property type="evidence" value="ECO:0007669"/>
    <property type="project" value="UniProtKB-KW"/>
</dbReference>
<dbReference type="PANTHER" id="PTHR24356:SF1">
    <property type="entry name" value="SERINE_THREONINE-PROTEIN KINASE GREATWALL"/>
    <property type="match status" value="1"/>
</dbReference>
<evidence type="ECO:0000259" key="9">
    <source>
        <dbReference type="PROSITE" id="PS50011"/>
    </source>
</evidence>
<dbReference type="EC" id="2.7.11.1" evidence="1"/>
<keyword evidence="2" id="KW-0723">Serine/threonine-protein kinase</keyword>
<dbReference type="GO" id="GO:0005524">
    <property type="term" value="F:ATP binding"/>
    <property type="evidence" value="ECO:0007669"/>
    <property type="project" value="UniProtKB-KW"/>
</dbReference>
<evidence type="ECO:0000256" key="2">
    <source>
        <dbReference type="ARBA" id="ARBA00022527"/>
    </source>
</evidence>
<dbReference type="PANTHER" id="PTHR24356">
    <property type="entry name" value="SERINE/THREONINE-PROTEIN KINASE"/>
    <property type="match status" value="1"/>
</dbReference>
<dbReference type="SMART" id="SM00220">
    <property type="entry name" value="S_TKc"/>
    <property type="match status" value="1"/>
</dbReference>
<evidence type="ECO:0000256" key="6">
    <source>
        <dbReference type="ARBA" id="ARBA00022840"/>
    </source>
</evidence>
<evidence type="ECO:0000256" key="7">
    <source>
        <dbReference type="ARBA" id="ARBA00047899"/>
    </source>
</evidence>
<reference evidence="12 14" key="3">
    <citation type="submission" date="2015-05" db="EMBL/GenBank/DDBJ databases">
        <title>Complete Sequence of an Agrotis segetum granulovirus isolate from Europe.</title>
        <authorList>
            <person name="Gueli Alletti G."/>
            <person name="Wennmann J.T."/>
            <person name="Jehle J.A."/>
        </authorList>
    </citation>
    <scope>NUCLEOTIDE SEQUENCE [LARGE SCALE GENOMIC DNA]</scope>
    <source>
        <strain evidence="12 14">DA</strain>
    </source>
</reference>
<dbReference type="PROSITE" id="PS00108">
    <property type="entry name" value="PROTEIN_KINASE_ST"/>
    <property type="match status" value="1"/>
</dbReference>
<reference evidence="11" key="2">
    <citation type="journal article" date="2014" name="Arch. Virol.">
        <title>Complete genome sequence of Agrotis segetum granulovirus Shanghai strain.</title>
        <authorList>
            <person name="Zhang X."/>
            <person name="Liang Z."/>
            <person name="Yin X."/>
            <person name="Wang J."/>
            <person name="Shao X."/>
        </authorList>
    </citation>
    <scope>NUCLEOTIDE SEQUENCE</scope>
    <source>
        <strain evidence="11">L1</strain>
    </source>
</reference>
<proteinExistence type="predicted"/>
<keyword evidence="5" id="KW-0418">Kinase</keyword>
<evidence type="ECO:0000256" key="4">
    <source>
        <dbReference type="ARBA" id="ARBA00022741"/>
    </source>
</evidence>
<gene>
    <name evidence="10" type="primary">ORF3</name>
    <name evidence="11" type="ORF">AsGV002</name>
    <name evidence="12" type="ORF">AsGV003</name>
    <name evidence="10" type="ORF">AsGVgp003</name>
</gene>
<keyword evidence="4" id="KW-0547">Nucleotide-binding</keyword>
<dbReference type="Pfam" id="PF00069">
    <property type="entry name" value="Pkinase"/>
    <property type="match status" value="1"/>
</dbReference>
<evidence type="ECO:0000313" key="11">
    <source>
        <dbReference type="EMBL" id="AHN92041.1"/>
    </source>
</evidence>
<sequence length="384" mass="44022">MRSSSPLQLKFTVWPISGDGRETTTGGGGAVVVVVVCGNGEGTVCILGVSINCNKVLRSSSNSLTVNTIFPSLDVCSNLRFKLLFHLNLFITSLALASKFLLLMNPNRSITKSVQYLENLEVVGKLNSDDESYENIYLLKKKDTNQMYVQKTASRKKFNFLELYVHDIMRGNSHFISLHTAVFLPDSIFWVMDYIKDGDLYDLVKNSRYKFDETKCRKIILQLVNALNELHKKKIIHNDIKLENLLYSVNKHRIYVADYGLAHIIGTPSLYDGTSVYFSPEKIKEEVNQESFDWWAVGVVTYEILSKRYPYKINEDETKDFDTNSDVMNGIEPQNLLPYLSRKLPRIKSASPIANDFVQRMLQFDITKRLHTYNDIIRHPFLCV</sequence>
<dbReference type="Gene3D" id="1.10.510.10">
    <property type="entry name" value="Transferase(Phosphotransferase) domain 1"/>
    <property type="match status" value="1"/>
</dbReference>